<dbReference type="InterPro" id="IPR013783">
    <property type="entry name" value="Ig-like_fold"/>
</dbReference>
<sequence length="451" mass="49933">MAKKAIVDAEANGVRFLRVAITGYAPSFYSQRSDLSLWLSNPGKYWAAMDAMMDDLHSHNIQIVPVLMFNVNQFPAMTHETVGDLLGNPHSKSWFLLVRYVTEFIKRYRGKHLIFLYEMTNELNLLADIDNVKSCQERLSPAMCSVRSNFTSAQMMAFIQRFYGLIKSLDPSVPVSTGFSLPRPSAAHLRAHPGFLYGKPDWSHDSLSRSLQYLASINKYANVISVHIYPESSMGGIKATDPQKLIPVLEKEAKELGKPLFIGEFGAKNPESQAGQKFIKGMLAAITQNHVAYSALWVWEFYQKNTYSTYDTPPTRYNVGPGYTDGVIHSIKAANAKLDVMPDRLTSADAKPIVVIDYPLDCQRVTAPVPVYAVASIDGGAVTKVKFILDGHVVGFATKPPYHVEILPDMLNSGIHHLTAVAYDDTGVTGQYETAIVVGADYSNKCVVPTK</sequence>
<evidence type="ECO:0000256" key="2">
    <source>
        <dbReference type="ARBA" id="ARBA00023295"/>
    </source>
</evidence>
<dbReference type="InterPro" id="IPR001547">
    <property type="entry name" value="Glyco_hydro_5"/>
</dbReference>
<dbReference type="STRING" id="1120923.SAMN02746095_03772"/>
<keyword evidence="6" id="KW-1185">Reference proteome</keyword>
<protein>
    <recommendedName>
        <fullName evidence="4">Glycoside hydrolase family 5 domain-containing protein</fullName>
    </recommendedName>
</protein>
<dbReference type="Gene3D" id="2.60.40.10">
    <property type="entry name" value="Immunoglobulins"/>
    <property type="match status" value="1"/>
</dbReference>
<evidence type="ECO:0000259" key="4">
    <source>
        <dbReference type="Pfam" id="PF00150"/>
    </source>
</evidence>
<proteinExistence type="inferred from homology"/>
<dbReference type="EMBL" id="BANC01000105">
    <property type="protein sequence ID" value="GAN81624.1"/>
    <property type="molecule type" value="Genomic_DNA"/>
</dbReference>
<comment type="caution">
    <text evidence="5">The sequence shown here is derived from an EMBL/GenBank/DDBJ whole genome shotgun (WGS) entry which is preliminary data.</text>
</comment>
<dbReference type="Pfam" id="PF00150">
    <property type="entry name" value="Cellulase"/>
    <property type="match status" value="1"/>
</dbReference>
<evidence type="ECO:0000313" key="5">
    <source>
        <dbReference type="EMBL" id="GAN81624.1"/>
    </source>
</evidence>
<accession>A0A0D6PLI4</accession>
<feature type="domain" description="Glycoside hydrolase family 5" evidence="4">
    <location>
        <begin position="100"/>
        <end position="300"/>
    </location>
</feature>
<organism evidence="5 6">
    <name type="scientific">Acidocella aminolytica 101 = DSM 11237</name>
    <dbReference type="NCBI Taxonomy" id="1120923"/>
    <lineage>
        <taxon>Bacteria</taxon>
        <taxon>Pseudomonadati</taxon>
        <taxon>Pseudomonadota</taxon>
        <taxon>Alphaproteobacteria</taxon>
        <taxon>Acetobacterales</taxon>
        <taxon>Acidocellaceae</taxon>
        <taxon>Acidocella</taxon>
    </lineage>
</organism>
<keyword evidence="1 3" id="KW-0378">Hydrolase</keyword>
<dbReference type="Gene3D" id="3.20.20.80">
    <property type="entry name" value="Glycosidases"/>
    <property type="match status" value="1"/>
</dbReference>
<evidence type="ECO:0000256" key="1">
    <source>
        <dbReference type="ARBA" id="ARBA00022801"/>
    </source>
</evidence>
<keyword evidence="2 3" id="KW-0326">Glycosidase</keyword>
<dbReference type="AlphaFoldDB" id="A0A0D6PLI4"/>
<evidence type="ECO:0000313" key="6">
    <source>
        <dbReference type="Proteomes" id="UP000032668"/>
    </source>
</evidence>
<gene>
    <name evidence="5" type="ORF">Aam_107_002</name>
</gene>
<dbReference type="GO" id="GO:0004553">
    <property type="term" value="F:hydrolase activity, hydrolyzing O-glycosyl compounds"/>
    <property type="evidence" value="ECO:0007669"/>
    <property type="project" value="InterPro"/>
</dbReference>
<dbReference type="SUPFAM" id="SSF51445">
    <property type="entry name" value="(Trans)glycosidases"/>
    <property type="match status" value="1"/>
</dbReference>
<evidence type="ECO:0000256" key="3">
    <source>
        <dbReference type="RuleBase" id="RU361153"/>
    </source>
</evidence>
<dbReference type="Proteomes" id="UP000032668">
    <property type="component" value="Unassembled WGS sequence"/>
</dbReference>
<dbReference type="GO" id="GO:0000272">
    <property type="term" value="P:polysaccharide catabolic process"/>
    <property type="evidence" value="ECO:0007669"/>
    <property type="project" value="InterPro"/>
</dbReference>
<dbReference type="InterPro" id="IPR017853">
    <property type="entry name" value="GH"/>
</dbReference>
<dbReference type="Pfam" id="PF17957">
    <property type="entry name" value="Big_7"/>
    <property type="match status" value="1"/>
</dbReference>
<name>A0A0D6PLI4_9PROT</name>
<reference evidence="5 6" key="1">
    <citation type="submission" date="2012-11" db="EMBL/GenBank/DDBJ databases">
        <title>Whole genome sequence of Acidocella aminolytica 101 = DSM 11237.</title>
        <authorList>
            <person name="Azuma Y."/>
            <person name="Higashiura N."/>
            <person name="Hirakawa H."/>
            <person name="Matsushita K."/>
        </authorList>
    </citation>
    <scope>NUCLEOTIDE SEQUENCE [LARGE SCALE GENOMIC DNA]</scope>
    <source>
        <strain evidence="6">101 / DSM 11237</strain>
    </source>
</reference>
<comment type="similarity">
    <text evidence="3">Belongs to the glycosyl hydrolase 5 (cellulase A) family.</text>
</comment>